<reference evidence="2" key="1">
    <citation type="journal article" date="2017" name="Nat. Microbiol.">
        <title>Global analysis of biosynthetic gene clusters reveals vast potential of secondary metabolite production in Penicillium species.</title>
        <authorList>
            <person name="Nielsen J.C."/>
            <person name="Grijseels S."/>
            <person name="Prigent S."/>
            <person name="Ji B."/>
            <person name="Dainat J."/>
            <person name="Nielsen K.F."/>
            <person name="Frisvad J.C."/>
            <person name="Workman M."/>
            <person name="Nielsen J."/>
        </authorList>
    </citation>
    <scope>NUCLEOTIDE SEQUENCE [LARGE SCALE GENOMIC DNA]</scope>
    <source>
        <strain evidence="2">IBT 31811</strain>
    </source>
</reference>
<comment type="caution">
    <text evidence="1">The sequence shown here is derived from an EMBL/GenBank/DDBJ whole genome shotgun (WGS) entry which is preliminary data.</text>
</comment>
<dbReference type="Proteomes" id="UP000191672">
    <property type="component" value="Unassembled WGS sequence"/>
</dbReference>
<keyword evidence="2" id="KW-1185">Reference proteome</keyword>
<sequence length="127" mass="13038">MPSKYTQLNYLAPNGLETKGCELGTGFMYTASSSTVTWMIGAPYNIGSEDFSMKDALLAVCTMALVHMTVTQASATDTGSEVSTLSHASDALRDSSTAAVSTEGLPQITARAGVALGAVAALLPDAL</sequence>
<dbReference type="AlphaFoldDB" id="A0A1V6QIE2"/>
<evidence type="ECO:0000313" key="1">
    <source>
        <dbReference type="EMBL" id="OQD89004.1"/>
    </source>
</evidence>
<name>A0A1V6QIE2_9EURO</name>
<proteinExistence type="predicted"/>
<protein>
    <submittedName>
        <fullName evidence="1">Uncharacterized protein</fullName>
    </submittedName>
</protein>
<accession>A0A1V6QIE2</accession>
<evidence type="ECO:0000313" key="2">
    <source>
        <dbReference type="Proteomes" id="UP000191672"/>
    </source>
</evidence>
<gene>
    <name evidence="1" type="ORF">PENANT_c003G11655</name>
</gene>
<organism evidence="1 2">
    <name type="scientific">Penicillium antarcticum</name>
    <dbReference type="NCBI Taxonomy" id="416450"/>
    <lineage>
        <taxon>Eukaryota</taxon>
        <taxon>Fungi</taxon>
        <taxon>Dikarya</taxon>
        <taxon>Ascomycota</taxon>
        <taxon>Pezizomycotina</taxon>
        <taxon>Eurotiomycetes</taxon>
        <taxon>Eurotiomycetidae</taxon>
        <taxon>Eurotiales</taxon>
        <taxon>Aspergillaceae</taxon>
        <taxon>Penicillium</taxon>
    </lineage>
</organism>
<dbReference type="EMBL" id="MDYN01000003">
    <property type="protein sequence ID" value="OQD89004.1"/>
    <property type="molecule type" value="Genomic_DNA"/>
</dbReference>